<name>A0AAE3G1P0_9GAMM</name>
<sequence>MSDKGARVHPFAAHRQRVISESTERSGALLRQIQARRARARAANRDEEPGGPEGPAGL</sequence>
<organism evidence="2 3">
    <name type="scientific">Natronocella acetinitrilica</name>
    <dbReference type="NCBI Taxonomy" id="414046"/>
    <lineage>
        <taxon>Bacteria</taxon>
        <taxon>Pseudomonadati</taxon>
        <taxon>Pseudomonadota</taxon>
        <taxon>Gammaproteobacteria</taxon>
        <taxon>Chromatiales</taxon>
        <taxon>Ectothiorhodospiraceae</taxon>
        <taxon>Natronocella</taxon>
    </lineage>
</organism>
<comment type="caution">
    <text evidence="2">The sequence shown here is derived from an EMBL/GenBank/DDBJ whole genome shotgun (WGS) entry which is preliminary data.</text>
</comment>
<reference evidence="2" key="1">
    <citation type="submission" date="2022-03" db="EMBL/GenBank/DDBJ databases">
        <title>Genomic Encyclopedia of Type Strains, Phase III (KMG-III): the genomes of soil and plant-associated and newly described type strains.</title>
        <authorList>
            <person name="Whitman W."/>
        </authorList>
    </citation>
    <scope>NUCLEOTIDE SEQUENCE</scope>
    <source>
        <strain evidence="2">ANL 6-2</strain>
    </source>
</reference>
<dbReference type="EMBL" id="JALJXV010000003">
    <property type="protein sequence ID" value="MCP1674185.1"/>
    <property type="molecule type" value="Genomic_DNA"/>
</dbReference>
<proteinExistence type="predicted"/>
<evidence type="ECO:0000313" key="3">
    <source>
        <dbReference type="Proteomes" id="UP001205843"/>
    </source>
</evidence>
<gene>
    <name evidence="2" type="ORF">J2T57_001287</name>
</gene>
<protein>
    <submittedName>
        <fullName evidence="2">Uncharacterized protein</fullName>
    </submittedName>
</protein>
<accession>A0AAE3G1P0</accession>
<dbReference type="Proteomes" id="UP001205843">
    <property type="component" value="Unassembled WGS sequence"/>
</dbReference>
<keyword evidence="3" id="KW-1185">Reference proteome</keyword>
<evidence type="ECO:0000256" key="1">
    <source>
        <dbReference type="SAM" id="MobiDB-lite"/>
    </source>
</evidence>
<evidence type="ECO:0000313" key="2">
    <source>
        <dbReference type="EMBL" id="MCP1674185.1"/>
    </source>
</evidence>
<dbReference type="RefSeq" id="WP_253475945.1">
    <property type="nucleotide sequence ID" value="NZ_JALJXV010000003.1"/>
</dbReference>
<feature type="region of interest" description="Disordered" evidence="1">
    <location>
        <begin position="1"/>
        <end position="58"/>
    </location>
</feature>
<dbReference type="AlphaFoldDB" id="A0AAE3G1P0"/>